<dbReference type="InterPro" id="IPR022324">
    <property type="entry name" value="Bacilysin_exporter_BacE_put"/>
</dbReference>
<keyword evidence="5 7" id="KW-1133">Transmembrane helix</keyword>
<feature type="transmembrane region" description="Helical" evidence="7">
    <location>
        <begin position="361"/>
        <end position="387"/>
    </location>
</feature>
<evidence type="ECO:0000256" key="2">
    <source>
        <dbReference type="ARBA" id="ARBA00022448"/>
    </source>
</evidence>
<feature type="transmembrane region" description="Helical" evidence="7">
    <location>
        <begin position="271"/>
        <end position="291"/>
    </location>
</feature>
<sequence>MNRLAVNNHAIHVKDQCFHKKSSTLLMRISSHRFAFTCQPACYILYQEPPEGGWPMSVLRNRSFSILLSGQLISMFGSNVFALALPWYVYLSTNSKLALATVGFVQSLPNLAGLFAGVFVDRFKKRKTMVVVDLLRFGISLFIGLIAYLKFPFPWIVLSVLLLQLAGVFFGPAVTVLIPLVVGDEQVPAAMGMNQSGGALAQLAGQMGGGALLVALGAPLLFIANGISFLVSVISLLFVRADEPPRVVTSSSFFQEWREGLQWIGRSKMMILILSASIVTNFGMAPFDIAMTAWVRGPLHASAFWLGLIGAAFFVGIIVGGFLLGAVTKRVPLRTTLMLGLMIAGLTISAVGAFLSTYWAMGLLLICGLSVGILNGSLGALLVRVVIPEMRGRVFGLVGALATIATPLGLAVFGGMMVLVSLAHLFIMMGGLCFLGGVTMLLPIRDDLSKDALSARSLTS</sequence>
<accession>A0A1V4ETC4</accession>
<feature type="domain" description="Major facilitator superfamily (MFS) profile" evidence="8">
    <location>
        <begin position="63"/>
        <end position="448"/>
    </location>
</feature>
<dbReference type="OrthoDB" id="2370632at2"/>
<dbReference type="EMBL" id="MWPS01000022">
    <property type="protein sequence ID" value="OPG16112.1"/>
    <property type="molecule type" value="Genomic_DNA"/>
</dbReference>
<evidence type="ECO:0000256" key="4">
    <source>
        <dbReference type="ARBA" id="ARBA00022692"/>
    </source>
</evidence>
<dbReference type="InterPro" id="IPR036259">
    <property type="entry name" value="MFS_trans_sf"/>
</dbReference>
<comment type="caution">
    <text evidence="9">The sequence shown here is derived from an EMBL/GenBank/DDBJ whole genome shotgun (WGS) entry which is preliminary data.</text>
</comment>
<evidence type="ECO:0000259" key="8">
    <source>
        <dbReference type="PROSITE" id="PS50850"/>
    </source>
</evidence>
<evidence type="ECO:0000313" key="9">
    <source>
        <dbReference type="EMBL" id="OPG16112.1"/>
    </source>
</evidence>
<gene>
    <name evidence="9" type="ORF">B2M26_08705</name>
</gene>
<dbReference type="Proteomes" id="UP000190229">
    <property type="component" value="Unassembled WGS sequence"/>
</dbReference>
<keyword evidence="4 7" id="KW-0812">Transmembrane</keyword>
<dbReference type="Gene3D" id="1.20.1250.20">
    <property type="entry name" value="MFS general substrate transporter like domains"/>
    <property type="match status" value="2"/>
</dbReference>
<dbReference type="InterPro" id="IPR010290">
    <property type="entry name" value="TM_effector"/>
</dbReference>
<dbReference type="Pfam" id="PF05977">
    <property type="entry name" value="MFS_3"/>
    <property type="match status" value="1"/>
</dbReference>
<reference evidence="9 10" key="1">
    <citation type="submission" date="2017-02" db="EMBL/GenBank/DDBJ databases">
        <title>Draft genome of Acidibacillus ferrooxidans Huett2.</title>
        <authorList>
            <person name="Schopf S."/>
        </authorList>
    </citation>
    <scope>NUCLEOTIDE SEQUENCE [LARGE SCALE GENOMIC DNA]</scope>
    <source>
        <strain evidence="9 10">Huett2</strain>
    </source>
</reference>
<keyword evidence="2" id="KW-0813">Transport</keyword>
<feature type="transmembrane region" description="Helical" evidence="7">
    <location>
        <begin position="303"/>
        <end position="324"/>
    </location>
</feature>
<evidence type="ECO:0000256" key="3">
    <source>
        <dbReference type="ARBA" id="ARBA00022475"/>
    </source>
</evidence>
<name>A0A1V4ETC4_9BACL</name>
<evidence type="ECO:0000256" key="5">
    <source>
        <dbReference type="ARBA" id="ARBA00022989"/>
    </source>
</evidence>
<feature type="transmembrane region" description="Helical" evidence="7">
    <location>
        <begin position="336"/>
        <end position="355"/>
    </location>
</feature>
<evidence type="ECO:0000256" key="1">
    <source>
        <dbReference type="ARBA" id="ARBA00004651"/>
    </source>
</evidence>
<dbReference type="PRINTS" id="PR01988">
    <property type="entry name" value="EXPORTERBACE"/>
</dbReference>
<dbReference type="SUPFAM" id="SSF103473">
    <property type="entry name" value="MFS general substrate transporter"/>
    <property type="match status" value="1"/>
</dbReference>
<organism evidence="9 10">
    <name type="scientific">Ferroacidibacillus organovorans</name>
    <dbReference type="NCBI Taxonomy" id="1765683"/>
    <lineage>
        <taxon>Bacteria</taxon>
        <taxon>Bacillati</taxon>
        <taxon>Bacillota</taxon>
        <taxon>Bacilli</taxon>
        <taxon>Bacillales</taxon>
        <taxon>Alicyclobacillaceae</taxon>
        <taxon>Ferroacidibacillus</taxon>
    </lineage>
</organism>
<dbReference type="GO" id="GO:0022857">
    <property type="term" value="F:transmembrane transporter activity"/>
    <property type="evidence" value="ECO:0007669"/>
    <property type="project" value="InterPro"/>
</dbReference>
<dbReference type="GO" id="GO:0005886">
    <property type="term" value="C:plasma membrane"/>
    <property type="evidence" value="ECO:0007669"/>
    <property type="project" value="UniProtKB-SubCell"/>
</dbReference>
<protein>
    <recommendedName>
        <fullName evidence="8">Major facilitator superfamily (MFS) profile domain-containing protein</fullName>
    </recommendedName>
</protein>
<feature type="transmembrane region" description="Helical" evidence="7">
    <location>
        <begin position="425"/>
        <end position="444"/>
    </location>
</feature>
<dbReference type="AlphaFoldDB" id="A0A1V4ETC4"/>
<feature type="transmembrane region" description="Helical" evidence="7">
    <location>
        <begin position="66"/>
        <end position="91"/>
    </location>
</feature>
<keyword evidence="3" id="KW-1003">Cell membrane</keyword>
<evidence type="ECO:0000256" key="6">
    <source>
        <dbReference type="ARBA" id="ARBA00023136"/>
    </source>
</evidence>
<comment type="subcellular location">
    <subcellularLocation>
        <location evidence="1">Cell membrane</location>
        <topology evidence="1">Multi-pass membrane protein</topology>
    </subcellularLocation>
</comment>
<dbReference type="PANTHER" id="PTHR23513">
    <property type="entry name" value="INTEGRAL MEMBRANE EFFLUX PROTEIN-RELATED"/>
    <property type="match status" value="1"/>
</dbReference>
<dbReference type="CDD" id="cd06173">
    <property type="entry name" value="MFS_MefA_like"/>
    <property type="match status" value="1"/>
</dbReference>
<feature type="transmembrane region" description="Helical" evidence="7">
    <location>
        <begin position="394"/>
        <end position="419"/>
    </location>
</feature>
<evidence type="ECO:0000313" key="10">
    <source>
        <dbReference type="Proteomes" id="UP000190229"/>
    </source>
</evidence>
<dbReference type="InterPro" id="IPR020846">
    <property type="entry name" value="MFS_dom"/>
</dbReference>
<dbReference type="PROSITE" id="PS50850">
    <property type="entry name" value="MFS"/>
    <property type="match status" value="1"/>
</dbReference>
<feature type="transmembrane region" description="Helical" evidence="7">
    <location>
        <begin position="97"/>
        <end position="118"/>
    </location>
</feature>
<keyword evidence="10" id="KW-1185">Reference proteome</keyword>
<keyword evidence="6 7" id="KW-0472">Membrane</keyword>
<proteinExistence type="predicted"/>
<feature type="transmembrane region" description="Helical" evidence="7">
    <location>
        <begin position="222"/>
        <end position="239"/>
    </location>
</feature>
<evidence type="ECO:0000256" key="7">
    <source>
        <dbReference type="SAM" id="Phobius"/>
    </source>
</evidence>
<dbReference type="PANTHER" id="PTHR23513:SF6">
    <property type="entry name" value="MAJOR FACILITATOR SUPERFAMILY ASSOCIATED DOMAIN-CONTAINING PROTEIN"/>
    <property type="match status" value="1"/>
</dbReference>